<dbReference type="CDD" id="cd08638">
    <property type="entry name" value="DNA_pol_A_theta"/>
    <property type="match status" value="1"/>
</dbReference>
<evidence type="ECO:0000256" key="11">
    <source>
        <dbReference type="ARBA" id="ARBA00022932"/>
    </source>
</evidence>
<dbReference type="SMART" id="SM00482">
    <property type="entry name" value="POLAc"/>
    <property type="match status" value="1"/>
</dbReference>
<keyword evidence="9" id="KW-0378">Hydrolase</keyword>
<dbReference type="GO" id="GO:0097681">
    <property type="term" value="P:double-strand break repair via alternative nonhomologous end joining"/>
    <property type="evidence" value="ECO:0007669"/>
    <property type="project" value="TreeGrafter"/>
</dbReference>
<dbReference type="SUPFAM" id="SSF56672">
    <property type="entry name" value="DNA/RNA polymerases"/>
    <property type="match status" value="1"/>
</dbReference>
<evidence type="ECO:0000313" key="19">
    <source>
        <dbReference type="Proteomes" id="UP000326759"/>
    </source>
</evidence>
<keyword evidence="6" id="KW-0548">Nucleotidyltransferase</keyword>
<evidence type="ECO:0000256" key="5">
    <source>
        <dbReference type="ARBA" id="ARBA00022679"/>
    </source>
</evidence>
<feature type="compositionally biased region" description="Basic and acidic residues" evidence="16">
    <location>
        <begin position="1095"/>
        <end position="1110"/>
    </location>
</feature>
<dbReference type="InterPro" id="IPR002298">
    <property type="entry name" value="DNA_polymerase_A"/>
</dbReference>
<protein>
    <recommendedName>
        <fullName evidence="15">DNA polymerase theta</fullName>
        <ecNumber evidence="4">2.7.7.7</ecNumber>
    </recommendedName>
</protein>
<evidence type="ECO:0000256" key="16">
    <source>
        <dbReference type="SAM" id="MobiDB-lite"/>
    </source>
</evidence>
<dbReference type="InterPro" id="IPR036397">
    <property type="entry name" value="RNaseH_sf"/>
</dbReference>
<dbReference type="Gene3D" id="3.30.420.10">
    <property type="entry name" value="Ribonuclease H-like superfamily/Ribonuclease H"/>
    <property type="match status" value="1"/>
</dbReference>
<evidence type="ECO:0000256" key="10">
    <source>
        <dbReference type="ARBA" id="ARBA00022840"/>
    </source>
</evidence>
<dbReference type="InterPro" id="IPR048960">
    <property type="entry name" value="POLQ-like_helical"/>
</dbReference>
<evidence type="ECO:0000256" key="4">
    <source>
        <dbReference type="ARBA" id="ARBA00012417"/>
    </source>
</evidence>
<dbReference type="InterPro" id="IPR046931">
    <property type="entry name" value="HTH_61"/>
</dbReference>
<name>A0A5N5TP38_9CRUS</name>
<dbReference type="InterPro" id="IPR001098">
    <property type="entry name" value="DNA-dir_DNA_pol_A_palm_dom"/>
</dbReference>
<proteinExistence type="inferred from homology"/>
<evidence type="ECO:0000256" key="1">
    <source>
        <dbReference type="ARBA" id="ARBA00001946"/>
    </source>
</evidence>
<dbReference type="Gene3D" id="3.30.70.370">
    <property type="match status" value="1"/>
</dbReference>
<evidence type="ECO:0000256" key="8">
    <source>
        <dbReference type="ARBA" id="ARBA00022763"/>
    </source>
</evidence>
<dbReference type="GO" id="GO:0005524">
    <property type="term" value="F:ATP binding"/>
    <property type="evidence" value="ECO:0007669"/>
    <property type="project" value="UniProtKB-KW"/>
</dbReference>
<comment type="subcellular location">
    <subcellularLocation>
        <location evidence="2">Nucleus</location>
    </subcellularLocation>
</comment>
<evidence type="ECO:0000259" key="17">
    <source>
        <dbReference type="PROSITE" id="PS51194"/>
    </source>
</evidence>
<dbReference type="PRINTS" id="PR00868">
    <property type="entry name" value="DNAPOLI"/>
</dbReference>
<dbReference type="GO" id="GO:0003677">
    <property type="term" value="F:DNA binding"/>
    <property type="evidence" value="ECO:0007669"/>
    <property type="project" value="InterPro"/>
</dbReference>
<dbReference type="InterPro" id="IPR027417">
    <property type="entry name" value="P-loop_NTPase"/>
</dbReference>
<dbReference type="Pfam" id="PF20470">
    <property type="entry name" value="HTH_61"/>
    <property type="match status" value="1"/>
</dbReference>
<evidence type="ECO:0000256" key="2">
    <source>
        <dbReference type="ARBA" id="ARBA00004123"/>
    </source>
</evidence>
<dbReference type="Proteomes" id="UP000326759">
    <property type="component" value="Unassembled WGS sequence"/>
</dbReference>
<dbReference type="GO" id="GO:0005634">
    <property type="term" value="C:nucleus"/>
    <property type="evidence" value="ECO:0007669"/>
    <property type="project" value="UniProtKB-SubCell"/>
</dbReference>
<dbReference type="InterPro" id="IPR001650">
    <property type="entry name" value="Helicase_C-like"/>
</dbReference>
<dbReference type="GO" id="GO:0003887">
    <property type="term" value="F:DNA-directed DNA polymerase activity"/>
    <property type="evidence" value="ECO:0007669"/>
    <property type="project" value="UniProtKB-KW"/>
</dbReference>
<sequence>MSNMEGPTNFNDREVTEVDETDSVVYDLLMRNNSGYTVIIHELTQWFNKYILKQNKSDQANFDNAVMEHNETIPLFALRLQGLAEKAFPTANVETLTTLREKLIKSLPLHIQQTVKSHAMVCELSRREELSWDDLVNIIDQIYTGYLTQELPQRSFPPVRIPNNSNSKSTPELIDLTNYQPHTVQPQIHAFVPNDPDTNTNQCSVIAQPPIAPTYFSNPPSFAQPQRFNKQSSTEGSPLLNPLIDNLTMKIPEIPGIDTLVKATESQNQIEIFTDDFPILTSDSNSLTSSTAVPSVSNSISITSKNISSVSDSIIQFQTLQVPPKDTLLVGVFIKDSSQDKLLTALVDTGAAVVDDKVTNYDLIIGYDFLSQEQLLPDLSTKQLIKRHKNQFLIVTEDIRILQSRDGHSWISYLEDNYDKTRHNPDNNEIRFKRIQFSKFEDLPSALERELRPDTTHVMVFSIFRQAYYRLRFTCQRKPHKYAKEYSVTFPDTSYRAEQSLPTINQMLLRIKNICPRAKLYLMIPTFPDLDYYNVHRNIDFAPTEVKEWYHSLPRSSPRHMNEDTRYVYQELMRLHSSTIKWSGKRLTFDERDIIEGAFRAGYVPVLVATSTLSSGVNLPARRVIIRSPNAGGQLMDPLVYKQMVGRAGRKGKDTRGESILLCAPNEKFKAEKLVTAMLPPVHSCLQRNKSLSTSIKRAILEIVVSGAAKSVHDIALYWNCTLLAATTKDKNLNKEDDKSDAMPLVEECVQYLLDNELARVQEVDGKSILTGTQLGSAILASGLSPDEGLHVFSELQRARQCFVLENELHVVYQASIFFIVTPIYVSDSWPNLDWLRFLEIWETLSEGMKKVGQLVGIQENFLVRAMKGTVNYKIAKQRNMLAIHQRFYASLALHDLVHEVSLQAVVAKYGATKGLLQALQQSAATFAGMVTVFCNRLGWHNLELLIAQYQNRLQFGIQRDLCDLVKLSLLNGFRARLLFDSGYHSVNLIAHSKSEEISNILSNAGPFKSCKGLTSSEGFILGPDGAPLSITEAAKTIVLEARNLVQKELGLNVIEWDNKNPGLTSVHLDEIHLSQSDSGLGEEKSGKNEPAINESKKRLHSENSSEQRRVKSPKLSKGEDERGRGVPSSDCKLISNPVDIIKESSCSMEKHLRSESENASKESIRSIDLNDSKYKTQEKTEVENLLVTNNEKFEVSSRVSKAKPKGSFLFSKSSRNLQVSSENRLVSEVPPGTRGKVTTENTSKDVKTKFTNEEISKLSKVPVITQSEERESGNVSDRKSTLLSESMKAAFLNTFIEDDLSFMSKVERSNRDSTQSEDFFNIHSDEEEEKMKTEEIPSINNKNLQTPVYSACAEKIDFGFDLSKTDKGSSKKYKNFKNLDDSLIFSNGDCNINFNDSIGNISVEESILMTESGALSLTRENIEKDLNDFDSSLISCGNKTNNLEDSKTDLFLDNDFENNSLNESDKLNIAVNSRFSSSKANSPHELSVSSNFSTLILTPGTEDILDDVSSPGKIEPKELLQCNKEENFDSENSLADSNSFGSQKTRTLSIIDVASDEKLFKVFIKEWRSQNKFSLSIMCEKVPDRQEKCKIGWRVSGRSRRTPLKNDVSGIIIEHTQLLLSGIAVCWGSTDSYFINLKTHKEESSSKEPAKDKSFLTPPVSQAVSLEQRIDAIRTVLCNGANEKTIKMWNSKETLKSLHRSGIAVSKFLFHDPRVALWLLDPTGKGKSLHSMVVTYCEEYSNLLENIGVSYGTGSTGITCSEGESLRIKTCTESVLVYHLTEAFKVKLSSSDLLSVWEFVEMPSLFNFTLMELNGMGFSVKECNEQKRKMQEKLDLLETEAFNLIGRPFSLSSPTEVSKIIYKELNLEAPVEQQRGSLRQVSLRKKRIVQGPTNKEALKKLKDKHPLPGIVLEWRRINSALTKVVYPLSQEMVSCVPLGEERIFPVCHTFTATGRVTFHEPNVQNIPKDFVIELPDQEYKKGDKNARAKVDFTPVMRQLAPFLDPVQCSTTYTVSLRHSIVAGKNRILLAADYSQLELRILAHLSSDSHLLKVLNDGEDVFKNIASQIYSIEVGEVTDIMRQEAKQICYGIIYGMSDKTLGEQLDITEEEAKDFMKQFHGKFPSISKFIQGTVEEARKNGYVVTLEKRKRFLPEINSPSLAARGQSERQAVNTRIQGSAADIVKKALISIQESLMENFPRAPLTLTQRLKGEETLSGGYLILQLHDELIFEVASDDVIQVAQIVKISMENTVKLSVSLPVKIKVGPTWGSMQTLNL</sequence>
<dbReference type="Gene3D" id="3.40.50.300">
    <property type="entry name" value="P-loop containing nucleotide triphosphate hydrolases"/>
    <property type="match status" value="1"/>
</dbReference>
<dbReference type="Gene3D" id="1.20.1060.10">
    <property type="entry name" value="Taq DNA Polymerase, Chain T, domain 4"/>
    <property type="match status" value="1"/>
</dbReference>
<dbReference type="EMBL" id="SEYY01000138">
    <property type="protein sequence ID" value="KAB7507940.1"/>
    <property type="molecule type" value="Genomic_DNA"/>
</dbReference>
<dbReference type="PROSITE" id="PS51194">
    <property type="entry name" value="HELICASE_CTER"/>
    <property type="match status" value="1"/>
</dbReference>
<dbReference type="SUPFAM" id="SSF52540">
    <property type="entry name" value="P-loop containing nucleoside triphosphate hydrolases"/>
    <property type="match status" value="1"/>
</dbReference>
<evidence type="ECO:0000256" key="15">
    <source>
        <dbReference type="ARBA" id="ARBA00074669"/>
    </source>
</evidence>
<comment type="cofactor">
    <cofactor evidence="1">
        <name>Mg(2+)</name>
        <dbReference type="ChEBI" id="CHEBI:18420"/>
    </cofactor>
</comment>
<dbReference type="PROSITE" id="PS00447">
    <property type="entry name" value="DNA_POLYMERASE_A"/>
    <property type="match status" value="1"/>
</dbReference>
<accession>A0A5N5TP38</accession>
<comment type="caution">
    <text evidence="18">The sequence shown here is derived from an EMBL/GenBank/DDBJ whole genome shotgun (WGS) entry which is preliminary data.</text>
</comment>
<keyword evidence="11" id="KW-0239">DNA-directed DNA polymerase</keyword>
<evidence type="ECO:0000256" key="14">
    <source>
        <dbReference type="ARBA" id="ARBA00049244"/>
    </source>
</evidence>
<dbReference type="FunFam" id="1.10.150.20:FF:000002">
    <property type="entry name" value="DNA polymerase I"/>
    <property type="match status" value="1"/>
</dbReference>
<dbReference type="FunFam" id="1.10.3380.20:FF:000001">
    <property type="entry name" value="DNA polymerase theta"/>
    <property type="match status" value="1"/>
</dbReference>
<dbReference type="SUPFAM" id="SSF158702">
    <property type="entry name" value="Sec63 N-terminal domain-like"/>
    <property type="match status" value="1"/>
</dbReference>
<comment type="catalytic activity">
    <reaction evidence="14">
        <text>DNA(n) + a 2'-deoxyribonucleoside 5'-triphosphate = DNA(n+1) + diphosphate</text>
        <dbReference type="Rhea" id="RHEA:22508"/>
        <dbReference type="Rhea" id="RHEA-COMP:17339"/>
        <dbReference type="Rhea" id="RHEA-COMP:17340"/>
        <dbReference type="ChEBI" id="CHEBI:33019"/>
        <dbReference type="ChEBI" id="CHEBI:61560"/>
        <dbReference type="ChEBI" id="CHEBI:173112"/>
        <dbReference type="EC" id="2.7.7.7"/>
    </reaction>
</comment>
<feature type="domain" description="Helicase C-terminal" evidence="17">
    <location>
        <begin position="534"/>
        <end position="693"/>
    </location>
</feature>
<dbReference type="Gene3D" id="1.10.150.20">
    <property type="entry name" value="5' to 3' exonuclease, C-terminal subdomain"/>
    <property type="match status" value="1"/>
</dbReference>
<feature type="region of interest" description="Disordered" evidence="16">
    <location>
        <begin position="1077"/>
        <end position="1133"/>
    </location>
</feature>
<evidence type="ECO:0000256" key="13">
    <source>
        <dbReference type="ARBA" id="ARBA00023242"/>
    </source>
</evidence>
<keyword evidence="7" id="KW-0547">Nucleotide-binding</keyword>
<dbReference type="PANTHER" id="PTHR10133">
    <property type="entry name" value="DNA POLYMERASE I"/>
    <property type="match status" value="1"/>
</dbReference>
<dbReference type="GO" id="GO:0006261">
    <property type="term" value="P:DNA-templated DNA replication"/>
    <property type="evidence" value="ECO:0007669"/>
    <property type="project" value="InterPro"/>
</dbReference>
<dbReference type="GO" id="GO:0016787">
    <property type="term" value="F:hydrolase activity"/>
    <property type="evidence" value="ECO:0007669"/>
    <property type="project" value="UniProtKB-KW"/>
</dbReference>
<evidence type="ECO:0000313" key="18">
    <source>
        <dbReference type="EMBL" id="KAB7507940.1"/>
    </source>
</evidence>
<reference evidence="18 19" key="1">
    <citation type="journal article" date="2019" name="PLoS Biol.">
        <title>Sex chromosomes control vertical transmission of feminizing Wolbachia symbionts in an isopod.</title>
        <authorList>
            <person name="Becking T."/>
            <person name="Chebbi M.A."/>
            <person name="Giraud I."/>
            <person name="Moumen B."/>
            <person name="Laverre T."/>
            <person name="Caubet Y."/>
            <person name="Peccoud J."/>
            <person name="Gilbert C."/>
            <person name="Cordaux R."/>
        </authorList>
    </citation>
    <scope>NUCLEOTIDE SEQUENCE [LARGE SCALE GENOMIC DNA]</scope>
    <source>
        <strain evidence="18">ANa2</strain>
        <tissue evidence="18">Whole body excluding digestive tract and cuticle</tissue>
    </source>
</reference>
<evidence type="ECO:0000256" key="12">
    <source>
        <dbReference type="ARBA" id="ARBA00023204"/>
    </source>
</evidence>
<keyword evidence="10" id="KW-0067">ATP-binding</keyword>
<keyword evidence="5" id="KW-0808">Transferase</keyword>
<dbReference type="InterPro" id="IPR043502">
    <property type="entry name" value="DNA/RNA_pol_sf"/>
</dbReference>
<dbReference type="EC" id="2.7.7.7" evidence="4"/>
<comment type="similarity">
    <text evidence="3">Belongs to the DNA polymerase type-A family.</text>
</comment>
<evidence type="ECO:0000256" key="3">
    <source>
        <dbReference type="ARBA" id="ARBA00007705"/>
    </source>
</evidence>
<dbReference type="Pfam" id="PF00476">
    <property type="entry name" value="DNA_pol_A"/>
    <property type="match status" value="1"/>
</dbReference>
<dbReference type="PANTHER" id="PTHR10133:SF62">
    <property type="entry name" value="DNA POLYMERASE THETA"/>
    <property type="match status" value="1"/>
</dbReference>
<evidence type="ECO:0000256" key="9">
    <source>
        <dbReference type="ARBA" id="ARBA00022801"/>
    </source>
</evidence>
<keyword evidence="19" id="KW-1185">Reference proteome</keyword>
<dbReference type="SMART" id="SM00490">
    <property type="entry name" value="HELICc"/>
    <property type="match status" value="1"/>
</dbReference>
<feature type="region of interest" description="Disordered" evidence="16">
    <location>
        <begin position="1222"/>
        <end position="1246"/>
    </location>
</feature>
<evidence type="ECO:0000256" key="6">
    <source>
        <dbReference type="ARBA" id="ARBA00022695"/>
    </source>
</evidence>
<keyword evidence="13" id="KW-0539">Nucleus</keyword>
<dbReference type="Pfam" id="PF21099">
    <property type="entry name" value="POLQ_helical"/>
    <property type="match status" value="1"/>
</dbReference>
<organism evidence="18 19">
    <name type="scientific">Armadillidium nasatum</name>
    <dbReference type="NCBI Taxonomy" id="96803"/>
    <lineage>
        <taxon>Eukaryota</taxon>
        <taxon>Metazoa</taxon>
        <taxon>Ecdysozoa</taxon>
        <taxon>Arthropoda</taxon>
        <taxon>Crustacea</taxon>
        <taxon>Multicrustacea</taxon>
        <taxon>Malacostraca</taxon>
        <taxon>Eumalacostraca</taxon>
        <taxon>Peracarida</taxon>
        <taxon>Isopoda</taxon>
        <taxon>Oniscidea</taxon>
        <taxon>Crinocheta</taxon>
        <taxon>Armadillidiidae</taxon>
        <taxon>Armadillidium</taxon>
    </lineage>
</organism>
<dbReference type="Pfam" id="PF00271">
    <property type="entry name" value="Helicase_C"/>
    <property type="match status" value="1"/>
</dbReference>
<dbReference type="InterPro" id="IPR019760">
    <property type="entry name" value="DNA-dir_DNA_pol_A_CS"/>
</dbReference>
<dbReference type="Gene3D" id="1.10.3380.20">
    <property type="match status" value="1"/>
</dbReference>
<gene>
    <name evidence="18" type="primary">POLQ</name>
    <name evidence="18" type="ORF">Anas_07400</name>
</gene>
<dbReference type="OrthoDB" id="2320933at2759"/>
<keyword evidence="12" id="KW-0234">DNA repair</keyword>
<evidence type="ECO:0000256" key="7">
    <source>
        <dbReference type="ARBA" id="ARBA00022741"/>
    </source>
</evidence>
<keyword evidence="8" id="KW-0227">DNA damage</keyword>